<dbReference type="EMBL" id="OW150024">
    <property type="protein sequence ID" value="CAH2031093.1"/>
    <property type="molecule type" value="Genomic_DNA"/>
</dbReference>
<keyword evidence="2" id="KW-0472">Membrane</keyword>
<feature type="region of interest" description="Disordered" evidence="1">
    <location>
        <begin position="1"/>
        <end position="85"/>
    </location>
</feature>
<dbReference type="Proteomes" id="UP001295463">
    <property type="component" value="Chromosome"/>
</dbReference>
<evidence type="ECO:0000313" key="3">
    <source>
        <dbReference type="EMBL" id="CAH2031093.1"/>
    </source>
</evidence>
<evidence type="ECO:0000313" key="4">
    <source>
        <dbReference type="Proteomes" id="UP001295463"/>
    </source>
</evidence>
<keyword evidence="2" id="KW-0812">Transmembrane</keyword>
<accession>A0ABN8HE33</accession>
<evidence type="ECO:0008006" key="5">
    <source>
        <dbReference type="Google" id="ProtNLM"/>
    </source>
</evidence>
<keyword evidence="2" id="KW-1133">Transmembrane helix</keyword>
<feature type="transmembrane region" description="Helical" evidence="2">
    <location>
        <begin position="304"/>
        <end position="324"/>
    </location>
</feature>
<name>A0ABN8HE33_9BACT</name>
<feature type="compositionally biased region" description="Polar residues" evidence="1">
    <location>
        <begin position="65"/>
        <end position="78"/>
    </location>
</feature>
<proteinExistence type="predicted"/>
<protein>
    <recommendedName>
        <fullName evidence="5">DZANK-type domain-containing protein</fullName>
    </recommendedName>
</protein>
<evidence type="ECO:0000256" key="1">
    <source>
        <dbReference type="SAM" id="MobiDB-lite"/>
    </source>
</evidence>
<gene>
    <name evidence="3" type="ORF">GEAMG1_1263</name>
</gene>
<reference evidence="3 4" key="1">
    <citation type="submission" date="2022-03" db="EMBL/GenBank/DDBJ databases">
        <authorList>
            <person name="Koch H."/>
        </authorList>
    </citation>
    <scope>NUCLEOTIDE SEQUENCE [LARGE SCALE GENOMIC DNA]</scope>
    <source>
        <strain evidence="3 4">G1</strain>
    </source>
</reference>
<organism evidence="3 4">
    <name type="scientific">Trichlorobacter ammonificans</name>
    <dbReference type="NCBI Taxonomy" id="2916410"/>
    <lineage>
        <taxon>Bacteria</taxon>
        <taxon>Pseudomonadati</taxon>
        <taxon>Thermodesulfobacteriota</taxon>
        <taxon>Desulfuromonadia</taxon>
        <taxon>Geobacterales</taxon>
        <taxon>Geobacteraceae</taxon>
        <taxon>Trichlorobacter</taxon>
    </lineage>
</organism>
<evidence type="ECO:0000256" key="2">
    <source>
        <dbReference type="SAM" id="Phobius"/>
    </source>
</evidence>
<dbReference type="RefSeq" id="WP_305731934.1">
    <property type="nucleotide sequence ID" value="NZ_OW150024.1"/>
</dbReference>
<feature type="compositionally biased region" description="Basic and acidic residues" evidence="1">
    <location>
        <begin position="1"/>
        <end position="21"/>
    </location>
</feature>
<sequence>MTDNEKASFFDSLKAPEKREPSASQSPEPAVDFSFFDEARPSAPPESQEFAGKPDLDFSFFDEPASTQQPESQSTVSPAATPGEPSAFLVEQNTADNAFSFLDAAIPPTPAESPEADRGDGALFNFNGVAPDEVISPAAAPVSSVEAANVEREAAGQGPRVMVFTCLKCSATIPFPFPAVPCDRSAGACPNCSAPFSVIRESSAQRARRKSGELYCCTCGNAIDQRVHCPACGHFCPDYYHVENPQEAQRKARESRANSFRIALANFRSSAFRQRDKRAEELHQAQRMRGAAKAGAAHSGRKRLVIVVVAAVLLAVIGGGALLAHRHKQEQRYVAAYIKAVYALHIGTETCFTSLNKMVAEWKAASENGRAYTPRGDNDAGIRLVKINSEATKLLQQLQEGVPVKYEKAHENLQELNREYVALQPLVTAPPQSFEQINRRVETADKAVKRKVQELKAGLNEDMSRELDEARKRYRGLANF</sequence>
<keyword evidence="4" id="KW-1185">Reference proteome</keyword>